<accession>A0A8T0QNI4</accession>
<proteinExistence type="predicted"/>
<dbReference type="InterPro" id="IPR036691">
    <property type="entry name" value="Endo/exonu/phosph_ase_sf"/>
</dbReference>
<reference evidence="2" key="1">
    <citation type="submission" date="2020-05" db="EMBL/GenBank/DDBJ databases">
        <title>WGS assembly of Panicum virgatum.</title>
        <authorList>
            <person name="Lovell J.T."/>
            <person name="Jenkins J."/>
            <person name="Shu S."/>
            <person name="Juenger T.E."/>
            <person name="Schmutz J."/>
        </authorList>
    </citation>
    <scope>NUCLEOTIDE SEQUENCE</scope>
    <source>
        <strain evidence="2">AP13</strain>
    </source>
</reference>
<evidence type="ECO:0000259" key="1">
    <source>
        <dbReference type="Pfam" id="PF03372"/>
    </source>
</evidence>
<name>A0A8T0QNI4_PANVG</name>
<comment type="caution">
    <text evidence="2">The sequence shown here is derived from an EMBL/GenBank/DDBJ whole genome shotgun (WGS) entry which is preliminary data.</text>
</comment>
<sequence length="285" mass="32244">MNENNCVILNWNVRGLNGAGRRQVVRDLVTDHHANVVCLQETKLHLVDDRIIAETLGPQFVGAYAFLPADGTCGGVIIAFLVDAFLLDDVTVGQFTVSANIKCRADGRMWSLTGVYGPQDDLAKRQFMDAMTAMQPHMLPAWIIMGDFNLIYRACDKSNNRINVRLINGFKAVLDQLELKELHLNGRRFTWSSETESPTFTKIDHIFITKDWELQYPTCSLQALASSMSDHCPLLVTQLPSGPRRKPFRFESFWPKLSGFLEVVQQSWNKPCHSGNKVRLLHVKL</sequence>
<gene>
    <name evidence="2" type="ORF">PVAP13_7KG201930</name>
</gene>
<dbReference type="EMBL" id="CM029049">
    <property type="protein sequence ID" value="KAG2572784.1"/>
    <property type="molecule type" value="Genomic_DNA"/>
</dbReference>
<dbReference type="GO" id="GO:0003824">
    <property type="term" value="F:catalytic activity"/>
    <property type="evidence" value="ECO:0007669"/>
    <property type="project" value="InterPro"/>
</dbReference>
<dbReference type="PANTHER" id="PTHR33710:SF48">
    <property type="entry name" value="OS02G0307075 PROTEIN"/>
    <property type="match status" value="1"/>
</dbReference>
<dbReference type="Pfam" id="PF03372">
    <property type="entry name" value="Exo_endo_phos"/>
    <property type="match status" value="1"/>
</dbReference>
<feature type="domain" description="Endonuclease/exonuclease/phosphatase" evidence="1">
    <location>
        <begin position="10"/>
        <end position="231"/>
    </location>
</feature>
<dbReference type="SUPFAM" id="SSF56219">
    <property type="entry name" value="DNase I-like"/>
    <property type="match status" value="1"/>
</dbReference>
<dbReference type="Proteomes" id="UP000823388">
    <property type="component" value="Chromosome 7K"/>
</dbReference>
<evidence type="ECO:0000313" key="3">
    <source>
        <dbReference type="Proteomes" id="UP000823388"/>
    </source>
</evidence>
<dbReference type="PANTHER" id="PTHR33710">
    <property type="entry name" value="BNAC02G09200D PROTEIN"/>
    <property type="match status" value="1"/>
</dbReference>
<keyword evidence="3" id="KW-1185">Reference proteome</keyword>
<protein>
    <recommendedName>
        <fullName evidence="1">Endonuclease/exonuclease/phosphatase domain-containing protein</fullName>
    </recommendedName>
</protein>
<dbReference type="InterPro" id="IPR005135">
    <property type="entry name" value="Endo/exonuclease/phosphatase"/>
</dbReference>
<organism evidence="2 3">
    <name type="scientific">Panicum virgatum</name>
    <name type="common">Blackwell switchgrass</name>
    <dbReference type="NCBI Taxonomy" id="38727"/>
    <lineage>
        <taxon>Eukaryota</taxon>
        <taxon>Viridiplantae</taxon>
        <taxon>Streptophyta</taxon>
        <taxon>Embryophyta</taxon>
        <taxon>Tracheophyta</taxon>
        <taxon>Spermatophyta</taxon>
        <taxon>Magnoliopsida</taxon>
        <taxon>Liliopsida</taxon>
        <taxon>Poales</taxon>
        <taxon>Poaceae</taxon>
        <taxon>PACMAD clade</taxon>
        <taxon>Panicoideae</taxon>
        <taxon>Panicodae</taxon>
        <taxon>Paniceae</taxon>
        <taxon>Panicinae</taxon>
        <taxon>Panicum</taxon>
        <taxon>Panicum sect. Hiantes</taxon>
    </lineage>
</organism>
<dbReference type="Gene3D" id="3.60.10.10">
    <property type="entry name" value="Endonuclease/exonuclease/phosphatase"/>
    <property type="match status" value="1"/>
</dbReference>
<evidence type="ECO:0000313" key="2">
    <source>
        <dbReference type="EMBL" id="KAG2572784.1"/>
    </source>
</evidence>
<dbReference type="AlphaFoldDB" id="A0A8T0QNI4"/>